<dbReference type="EC" id="3.1.-.-" evidence="12"/>
<dbReference type="GO" id="GO:0005737">
    <property type="term" value="C:cytoplasm"/>
    <property type="evidence" value="ECO:0007669"/>
    <property type="project" value="UniProtKB-SubCell"/>
</dbReference>
<dbReference type="Pfam" id="PF12706">
    <property type="entry name" value="Lactamase_B_2"/>
    <property type="match status" value="1"/>
</dbReference>
<dbReference type="GO" id="GO:0004521">
    <property type="term" value="F:RNA endonuclease activity"/>
    <property type="evidence" value="ECO:0007669"/>
    <property type="project" value="UniProtKB-UniRule"/>
</dbReference>
<evidence type="ECO:0000256" key="2">
    <source>
        <dbReference type="ARBA" id="ARBA00004496"/>
    </source>
</evidence>
<keyword evidence="7 12" id="KW-0255">Endonuclease</keyword>
<dbReference type="SMART" id="SM00849">
    <property type="entry name" value="Lactamase_B"/>
    <property type="match status" value="1"/>
</dbReference>
<evidence type="ECO:0000256" key="6">
    <source>
        <dbReference type="ARBA" id="ARBA00022723"/>
    </source>
</evidence>
<dbReference type="Pfam" id="PF22505">
    <property type="entry name" value="RNase_J_b_CASP"/>
    <property type="match status" value="1"/>
</dbReference>
<comment type="caution">
    <text evidence="12">Lacks conserved residue(s) required for the propagation of feature annotation.</text>
</comment>
<dbReference type="GO" id="GO:0004534">
    <property type="term" value="F:5'-3' RNA exonuclease activity"/>
    <property type="evidence" value="ECO:0007669"/>
    <property type="project" value="UniProtKB-UniRule"/>
</dbReference>
<comment type="similarity">
    <text evidence="12">Belongs to the metallo-beta-lactamase superfamily. RNA-metabolizing metallo-beta-lactamase-like family. Bacterial RNase J subfamily.</text>
</comment>
<keyword evidence="9" id="KW-0862">Zinc</keyword>
<keyword evidence="8 12" id="KW-0378">Hydrolase</keyword>
<keyword evidence="15" id="KW-1185">Reference proteome</keyword>
<dbReference type="PANTHER" id="PTHR43694:SF4">
    <property type="entry name" value="RIBONUCLEASE J 2"/>
    <property type="match status" value="1"/>
</dbReference>
<evidence type="ECO:0000256" key="8">
    <source>
        <dbReference type="ARBA" id="ARBA00022801"/>
    </source>
</evidence>
<protein>
    <recommendedName>
        <fullName evidence="12">Ribonuclease J</fullName>
        <shortName evidence="12">RNase J</shortName>
        <ecNumber evidence="12">3.1.-.-</ecNumber>
    </recommendedName>
</protein>
<comment type="subunit">
    <text evidence="12">Homodimer, may be a subunit of the RNA degradosome.</text>
</comment>
<evidence type="ECO:0000256" key="5">
    <source>
        <dbReference type="ARBA" id="ARBA00022722"/>
    </source>
</evidence>
<name>A0AAU9DT25_9LACO</name>
<comment type="cofactor">
    <cofactor evidence="1">
        <name>Zn(2+)</name>
        <dbReference type="ChEBI" id="CHEBI:29105"/>
    </cofactor>
</comment>
<evidence type="ECO:0000259" key="13">
    <source>
        <dbReference type="SMART" id="SM00849"/>
    </source>
</evidence>
<organism evidence="14 15">
    <name type="scientific">Xylocopilactobacillus apicola</name>
    <dbReference type="NCBI Taxonomy" id="2932184"/>
    <lineage>
        <taxon>Bacteria</taxon>
        <taxon>Bacillati</taxon>
        <taxon>Bacillota</taxon>
        <taxon>Bacilli</taxon>
        <taxon>Lactobacillales</taxon>
        <taxon>Lactobacillaceae</taxon>
        <taxon>Xylocopilactobacillus</taxon>
    </lineage>
</organism>
<keyword evidence="11 12" id="KW-0694">RNA-binding</keyword>
<evidence type="ECO:0000256" key="11">
    <source>
        <dbReference type="ARBA" id="ARBA00022884"/>
    </source>
</evidence>
<dbReference type="KEGG" id="xap:XA3_16950"/>
<keyword evidence="3 12" id="KW-0963">Cytoplasm</keyword>
<dbReference type="EMBL" id="AP026802">
    <property type="protein sequence ID" value="BDR59254.1"/>
    <property type="molecule type" value="Genomic_DNA"/>
</dbReference>
<dbReference type="Gene3D" id="3.10.20.580">
    <property type="match status" value="1"/>
</dbReference>
<dbReference type="SUPFAM" id="SSF56281">
    <property type="entry name" value="Metallo-hydrolase/oxidoreductase"/>
    <property type="match status" value="1"/>
</dbReference>
<dbReference type="PANTHER" id="PTHR43694">
    <property type="entry name" value="RIBONUCLEASE J"/>
    <property type="match status" value="1"/>
</dbReference>
<dbReference type="InterPro" id="IPR036866">
    <property type="entry name" value="RibonucZ/Hydroxyglut_hydro"/>
</dbReference>
<evidence type="ECO:0000313" key="15">
    <source>
        <dbReference type="Proteomes" id="UP001321861"/>
    </source>
</evidence>
<sequence length="561" mass="62987">MYLGNVKIISLGGVRENGKNIYAVDADGEIFVLDFGLKYPENEMLGIDVVVPDFTYLEENIDRIAGVFLTHGHADAIGALPYFLHKGYNIPIFGSKLTISLVKNNIIDTKMKNKYNFNVIDENSEIDFEKVTISFFKTTHTIPDSLGIVLNTSEGKIVYTGDFKFDFSQTGPYETNLNRLARIGEENVVALLSDSSNAESMLSYNTDQEVTSYINETFKYHPGRIIAASVASNIVRIQQIINAAEYSNRKLAISGRDLEKIVRTAMKLKYLKLSEGLLIPLKDLKNYPDDQLVILETGKMGEPMKSLQRMAIGRYKNVRIRPGDLIMITTSPSYAMETAMAKTKDLIYRAGGEVKTLNDDINATGHASRHDLQMLIKLIHPKYLVPIQGEYRQLAAHQEIAEEAGISSKNVFISDIGDVLEIKKGAMHQAKSVPAGDVMIDGIGVGDIGSIVLRDRKMLSEDGVFVSTVTIDRRNRKIISTPKIVAKGFVYNKTNQELLNDSKEIIKKSVLEYLQKDDFDWSEIKQDVRDDLSKFLFDQTKRHPVILPVIMEVNQNKSNRQ</sequence>
<dbReference type="Pfam" id="PF17770">
    <property type="entry name" value="RNase_J_C"/>
    <property type="match status" value="1"/>
</dbReference>
<proteinExistence type="inferred from homology"/>
<dbReference type="InterPro" id="IPR011108">
    <property type="entry name" value="RMMBL"/>
</dbReference>
<dbReference type="InterPro" id="IPR041636">
    <property type="entry name" value="RNase_J_C"/>
</dbReference>
<dbReference type="Gene3D" id="3.60.15.10">
    <property type="entry name" value="Ribonuclease Z/Hydroxyacylglutathione hydrolase-like"/>
    <property type="match status" value="1"/>
</dbReference>
<evidence type="ECO:0000313" key="14">
    <source>
        <dbReference type="EMBL" id="BDR59254.1"/>
    </source>
</evidence>
<evidence type="ECO:0000256" key="9">
    <source>
        <dbReference type="ARBA" id="ARBA00022833"/>
    </source>
</evidence>
<dbReference type="InterPro" id="IPR001279">
    <property type="entry name" value="Metallo-B-lactamas"/>
</dbReference>
<dbReference type="FunFam" id="3.10.20.580:FF:000001">
    <property type="entry name" value="Ribonuclease J"/>
    <property type="match status" value="1"/>
</dbReference>
<evidence type="ECO:0000256" key="1">
    <source>
        <dbReference type="ARBA" id="ARBA00001947"/>
    </source>
</evidence>
<dbReference type="Pfam" id="PF07521">
    <property type="entry name" value="RMMBL"/>
    <property type="match status" value="1"/>
</dbReference>
<dbReference type="Proteomes" id="UP001321861">
    <property type="component" value="Chromosome"/>
</dbReference>
<keyword evidence="6" id="KW-0479">Metal-binding</keyword>
<dbReference type="InterPro" id="IPR030854">
    <property type="entry name" value="RNase_J_bac"/>
</dbReference>
<comment type="function">
    <text evidence="12">An RNase that has 5'-3' exonuclease and possibly endonuclease activity. Involved in maturation of rRNA and in some organisms also mRNA maturation and/or decay.</text>
</comment>
<keyword evidence="4 12" id="KW-0698">rRNA processing</keyword>
<evidence type="ECO:0000256" key="3">
    <source>
        <dbReference type="ARBA" id="ARBA00022490"/>
    </source>
</evidence>
<comment type="subcellular location">
    <subcellularLocation>
        <location evidence="2 12">Cytoplasm</location>
    </subcellularLocation>
</comment>
<dbReference type="GO" id="GO:0008270">
    <property type="term" value="F:zinc ion binding"/>
    <property type="evidence" value="ECO:0007669"/>
    <property type="project" value="InterPro"/>
</dbReference>
<dbReference type="InterPro" id="IPR004613">
    <property type="entry name" value="RNase_J"/>
</dbReference>
<dbReference type="NCBIfam" id="TIGR00649">
    <property type="entry name" value="MG423"/>
    <property type="match status" value="1"/>
</dbReference>
<evidence type="ECO:0000256" key="10">
    <source>
        <dbReference type="ARBA" id="ARBA00022839"/>
    </source>
</evidence>
<keyword evidence="10 12" id="KW-0269">Exonuclease</keyword>
<feature type="domain" description="Metallo-beta-lactamase" evidence="13">
    <location>
        <begin position="18"/>
        <end position="224"/>
    </location>
</feature>
<dbReference type="InterPro" id="IPR042173">
    <property type="entry name" value="RNase_J_2"/>
</dbReference>
<dbReference type="CDD" id="cd07714">
    <property type="entry name" value="RNaseJ_MBL-fold"/>
    <property type="match status" value="1"/>
</dbReference>
<evidence type="ECO:0000256" key="12">
    <source>
        <dbReference type="HAMAP-Rule" id="MF_01491"/>
    </source>
</evidence>
<evidence type="ECO:0000256" key="4">
    <source>
        <dbReference type="ARBA" id="ARBA00022552"/>
    </source>
</evidence>
<keyword evidence="5 12" id="KW-0540">Nuclease</keyword>
<gene>
    <name evidence="14" type="primary">rnj_2</name>
    <name evidence="12" type="synonym">rnj</name>
    <name evidence="14" type="ORF">XA3_16950</name>
</gene>
<dbReference type="GO" id="GO:0003723">
    <property type="term" value="F:RNA binding"/>
    <property type="evidence" value="ECO:0007669"/>
    <property type="project" value="UniProtKB-UniRule"/>
</dbReference>
<dbReference type="Gene3D" id="3.40.50.10710">
    <property type="entry name" value="Metallo-hydrolase/oxidoreductase"/>
    <property type="match status" value="1"/>
</dbReference>
<dbReference type="AlphaFoldDB" id="A0AAU9DT25"/>
<dbReference type="HAMAP" id="MF_01491">
    <property type="entry name" value="RNase_J_bact"/>
    <property type="match status" value="1"/>
</dbReference>
<dbReference type="InterPro" id="IPR055132">
    <property type="entry name" value="RNase_J_b_CASP"/>
</dbReference>
<reference evidence="14 15" key="1">
    <citation type="journal article" date="2023" name="Microbiol. Spectr.">
        <title>Symbiosis of Carpenter Bees with Uncharacterized Lactic Acid Bacteria Showing NAD Auxotrophy.</title>
        <authorList>
            <person name="Kawasaki S."/>
            <person name="Ozawa K."/>
            <person name="Mori T."/>
            <person name="Yamamoto A."/>
            <person name="Ito M."/>
            <person name="Ohkuma M."/>
            <person name="Sakamoto M."/>
            <person name="Matsutani M."/>
        </authorList>
    </citation>
    <scope>NUCLEOTIDE SEQUENCE [LARGE SCALE GENOMIC DNA]</scope>
    <source>
        <strain evidence="14 15">XA3</strain>
    </source>
</reference>
<accession>A0AAU9DT25</accession>
<dbReference type="GO" id="GO:0006364">
    <property type="term" value="P:rRNA processing"/>
    <property type="evidence" value="ECO:0007669"/>
    <property type="project" value="UniProtKB-UniRule"/>
</dbReference>
<evidence type="ECO:0000256" key="7">
    <source>
        <dbReference type="ARBA" id="ARBA00022759"/>
    </source>
</evidence>